<gene>
    <name evidence="3" type="ORF">FRACYDRAFT_170273</name>
</gene>
<dbReference type="GO" id="GO:0000184">
    <property type="term" value="P:nuclear-transcribed mRNA catabolic process, nonsense-mediated decay"/>
    <property type="evidence" value="ECO:0007669"/>
    <property type="project" value="TreeGrafter"/>
</dbReference>
<feature type="compositionally biased region" description="Basic and acidic residues" evidence="1">
    <location>
        <begin position="181"/>
        <end position="193"/>
    </location>
</feature>
<dbReference type="GO" id="GO:0005737">
    <property type="term" value="C:cytoplasm"/>
    <property type="evidence" value="ECO:0007669"/>
    <property type="project" value="TreeGrafter"/>
</dbReference>
<evidence type="ECO:0000259" key="2">
    <source>
        <dbReference type="Pfam" id="PF13086"/>
    </source>
</evidence>
<keyword evidence="4" id="KW-1185">Reference proteome</keyword>
<evidence type="ECO:0000256" key="1">
    <source>
        <dbReference type="SAM" id="MobiDB-lite"/>
    </source>
</evidence>
<accession>A0A1E7FBJ8</accession>
<protein>
    <recommendedName>
        <fullName evidence="2">DNA2/NAM7 helicase helicase domain-containing protein</fullName>
    </recommendedName>
</protein>
<feature type="non-terminal residue" evidence="3">
    <location>
        <position position="259"/>
    </location>
</feature>
<dbReference type="Proteomes" id="UP000095751">
    <property type="component" value="Unassembled WGS sequence"/>
</dbReference>
<dbReference type="PANTHER" id="PTHR10887:SF517">
    <property type="entry name" value="RNA HELICASE NONSENSE MRNA REDUCING FACTOR"/>
    <property type="match status" value="1"/>
</dbReference>
<dbReference type="AlphaFoldDB" id="A0A1E7FBJ8"/>
<dbReference type="Pfam" id="PF13086">
    <property type="entry name" value="AAA_11"/>
    <property type="match status" value="2"/>
</dbReference>
<feature type="domain" description="DNA2/NAM7 helicase helicase" evidence="2">
    <location>
        <begin position="1"/>
        <end position="167"/>
    </location>
</feature>
<dbReference type="InParanoid" id="A0A1E7FBJ8"/>
<evidence type="ECO:0000313" key="3">
    <source>
        <dbReference type="EMBL" id="OEU15548.1"/>
    </source>
</evidence>
<dbReference type="InterPro" id="IPR045055">
    <property type="entry name" value="DNA2/NAM7-like"/>
</dbReference>
<reference evidence="3 4" key="1">
    <citation type="submission" date="2016-09" db="EMBL/GenBank/DDBJ databases">
        <title>Extensive genetic diversity and differential bi-allelic expression allows diatom success in the polar Southern Ocean.</title>
        <authorList>
            <consortium name="DOE Joint Genome Institute"/>
            <person name="Mock T."/>
            <person name="Otillar R.P."/>
            <person name="Strauss J."/>
            <person name="Dupont C."/>
            <person name="Frickenhaus S."/>
            <person name="Maumus F."/>
            <person name="Mcmullan M."/>
            <person name="Sanges R."/>
            <person name="Schmutz J."/>
            <person name="Toseland A."/>
            <person name="Valas R."/>
            <person name="Veluchamy A."/>
            <person name="Ward B.J."/>
            <person name="Allen A."/>
            <person name="Barry K."/>
            <person name="Falciatore A."/>
            <person name="Ferrante M."/>
            <person name="Fortunato A.E."/>
            <person name="Gloeckner G."/>
            <person name="Gruber A."/>
            <person name="Hipkin R."/>
            <person name="Janech M."/>
            <person name="Kroth P."/>
            <person name="Leese F."/>
            <person name="Lindquist E."/>
            <person name="Lyon B.R."/>
            <person name="Martin J."/>
            <person name="Mayer C."/>
            <person name="Parker M."/>
            <person name="Quesneville H."/>
            <person name="Raymond J."/>
            <person name="Uhlig C."/>
            <person name="Valentin K.U."/>
            <person name="Worden A.Z."/>
            <person name="Armbrust E.V."/>
            <person name="Bowler C."/>
            <person name="Green B."/>
            <person name="Moulton V."/>
            <person name="Van Oosterhout C."/>
            <person name="Grigoriev I."/>
        </authorList>
    </citation>
    <scope>NUCLEOTIDE SEQUENCE [LARGE SCALE GENOMIC DNA]</scope>
    <source>
        <strain evidence="3 4">CCMP1102</strain>
    </source>
</reference>
<dbReference type="InterPro" id="IPR041677">
    <property type="entry name" value="DNA2/NAM7_AAA_11"/>
</dbReference>
<feature type="domain" description="DNA2/NAM7 helicase helicase" evidence="2">
    <location>
        <begin position="217"/>
        <end position="259"/>
    </location>
</feature>
<dbReference type="PANTHER" id="PTHR10887">
    <property type="entry name" value="DNA2/NAM7 HELICASE FAMILY"/>
    <property type="match status" value="1"/>
</dbReference>
<dbReference type="OrthoDB" id="6513042at2759"/>
<feature type="region of interest" description="Disordered" evidence="1">
    <location>
        <begin position="181"/>
        <end position="210"/>
    </location>
</feature>
<sequence length="259" mass="27254">MTLIQGPPGTGKTTTASVIGFGFTHQCRSISPNAKVLASAFSNVGSDNLAEGFLQLGLKVVRIGKASAVSESLWDYTLDSFIDSDPEAKKAMNQAVTATAQLLKIRKEKKGKSSNGVITERAAQEIATAAVKHSIKMCNIAATKAIRGADVIVSTSIGAADPRLMAACGLNVDLDQIIEGDEHNKGNRRKTDQKQVANSKTPERTHAPDGLPAISLPFVIVDEACQSVEPGTLIPLTASNSCRSFVLLGDPCQLPATVK</sequence>
<evidence type="ECO:0000313" key="4">
    <source>
        <dbReference type="Proteomes" id="UP000095751"/>
    </source>
</evidence>
<dbReference type="KEGG" id="fcy:FRACYDRAFT_170273"/>
<dbReference type="InterPro" id="IPR027417">
    <property type="entry name" value="P-loop_NTPase"/>
</dbReference>
<organism evidence="3 4">
    <name type="scientific">Fragilariopsis cylindrus CCMP1102</name>
    <dbReference type="NCBI Taxonomy" id="635003"/>
    <lineage>
        <taxon>Eukaryota</taxon>
        <taxon>Sar</taxon>
        <taxon>Stramenopiles</taxon>
        <taxon>Ochrophyta</taxon>
        <taxon>Bacillariophyta</taxon>
        <taxon>Bacillariophyceae</taxon>
        <taxon>Bacillariophycidae</taxon>
        <taxon>Bacillariales</taxon>
        <taxon>Bacillariaceae</taxon>
        <taxon>Fragilariopsis</taxon>
    </lineage>
</organism>
<dbReference type="GO" id="GO:0003724">
    <property type="term" value="F:RNA helicase activity"/>
    <property type="evidence" value="ECO:0007669"/>
    <property type="project" value="TreeGrafter"/>
</dbReference>
<dbReference type="EMBL" id="KV784359">
    <property type="protein sequence ID" value="OEU15548.1"/>
    <property type="molecule type" value="Genomic_DNA"/>
</dbReference>
<dbReference type="Gene3D" id="3.40.50.300">
    <property type="entry name" value="P-loop containing nucleotide triphosphate hydrolases"/>
    <property type="match status" value="1"/>
</dbReference>
<dbReference type="SUPFAM" id="SSF52540">
    <property type="entry name" value="P-loop containing nucleoside triphosphate hydrolases"/>
    <property type="match status" value="1"/>
</dbReference>
<name>A0A1E7FBJ8_9STRA</name>
<proteinExistence type="predicted"/>